<accession>A0A3P8FDU1</accession>
<reference evidence="2 3" key="1">
    <citation type="submission" date="2018-11" db="EMBL/GenBank/DDBJ databases">
        <authorList>
            <consortium name="Pathogen Informatics"/>
        </authorList>
    </citation>
    <scope>NUCLEOTIDE SEQUENCE [LARGE SCALE GENOMIC DNA]</scope>
</reference>
<proteinExistence type="predicted"/>
<dbReference type="AlphaFoldDB" id="A0A183GCN1"/>
<protein>
    <submittedName>
        <fullName evidence="2 4">Uncharacterized protein</fullName>
    </submittedName>
</protein>
<keyword evidence="3" id="KW-1185">Reference proteome</keyword>
<dbReference type="WBParaSite" id="HPBE_0001993901-mRNA-1">
    <property type="protein sequence ID" value="HPBE_0001993901-mRNA-1"/>
    <property type="gene ID" value="HPBE_0001993901"/>
</dbReference>
<feature type="compositionally biased region" description="Basic and acidic residues" evidence="1">
    <location>
        <begin position="41"/>
        <end position="69"/>
    </location>
</feature>
<feature type="compositionally biased region" description="Basic residues" evidence="1">
    <location>
        <begin position="1"/>
        <end position="15"/>
    </location>
</feature>
<evidence type="ECO:0000313" key="2">
    <source>
        <dbReference type="EMBL" id="VDP17486.1"/>
    </source>
</evidence>
<evidence type="ECO:0000313" key="3">
    <source>
        <dbReference type="Proteomes" id="UP000050761"/>
    </source>
</evidence>
<evidence type="ECO:0000313" key="4">
    <source>
        <dbReference type="WBParaSite" id="HPBE_0001993901-mRNA-1"/>
    </source>
</evidence>
<accession>A0A183GCN1</accession>
<reference evidence="4" key="2">
    <citation type="submission" date="2019-09" db="UniProtKB">
        <authorList>
            <consortium name="WormBaseParasite"/>
        </authorList>
    </citation>
    <scope>IDENTIFICATION</scope>
</reference>
<sequence>MTRKKKKKKKKKKLRGRNESEIDKRTMAELARSIRSGAQNDETRWELEMTRRGARPARPDDDDRAREEGGSMTAELTK</sequence>
<gene>
    <name evidence="2" type="ORF">HPBE_LOCUS19938</name>
</gene>
<feature type="compositionally biased region" description="Basic and acidic residues" evidence="1">
    <location>
        <begin position="16"/>
        <end position="27"/>
    </location>
</feature>
<organism evidence="3 4">
    <name type="scientific">Heligmosomoides polygyrus</name>
    <name type="common">Parasitic roundworm</name>
    <dbReference type="NCBI Taxonomy" id="6339"/>
    <lineage>
        <taxon>Eukaryota</taxon>
        <taxon>Metazoa</taxon>
        <taxon>Ecdysozoa</taxon>
        <taxon>Nematoda</taxon>
        <taxon>Chromadorea</taxon>
        <taxon>Rhabditida</taxon>
        <taxon>Rhabditina</taxon>
        <taxon>Rhabditomorpha</taxon>
        <taxon>Strongyloidea</taxon>
        <taxon>Heligmosomidae</taxon>
        <taxon>Heligmosomoides</taxon>
    </lineage>
</organism>
<name>A0A183GCN1_HELPZ</name>
<evidence type="ECO:0000256" key="1">
    <source>
        <dbReference type="SAM" id="MobiDB-lite"/>
    </source>
</evidence>
<feature type="region of interest" description="Disordered" evidence="1">
    <location>
        <begin position="1"/>
        <end position="78"/>
    </location>
</feature>
<dbReference type="EMBL" id="UZAH01031736">
    <property type="protein sequence ID" value="VDP17486.1"/>
    <property type="molecule type" value="Genomic_DNA"/>
</dbReference>
<dbReference type="Proteomes" id="UP000050761">
    <property type="component" value="Unassembled WGS sequence"/>
</dbReference>